<reference evidence="1" key="1">
    <citation type="submission" date="2021-05" db="EMBL/GenBank/DDBJ databases">
        <authorList>
            <person name="Scholz U."/>
            <person name="Mascher M."/>
            <person name="Fiebig A."/>
        </authorList>
    </citation>
    <scope>NUCLEOTIDE SEQUENCE [LARGE SCALE GENOMIC DNA]</scope>
</reference>
<organism evidence="1 2">
    <name type="scientific">Avena sativa</name>
    <name type="common">Oat</name>
    <dbReference type="NCBI Taxonomy" id="4498"/>
    <lineage>
        <taxon>Eukaryota</taxon>
        <taxon>Viridiplantae</taxon>
        <taxon>Streptophyta</taxon>
        <taxon>Embryophyta</taxon>
        <taxon>Tracheophyta</taxon>
        <taxon>Spermatophyta</taxon>
        <taxon>Magnoliopsida</taxon>
        <taxon>Liliopsida</taxon>
        <taxon>Poales</taxon>
        <taxon>Poaceae</taxon>
        <taxon>BOP clade</taxon>
        <taxon>Pooideae</taxon>
        <taxon>Poodae</taxon>
        <taxon>Poeae</taxon>
        <taxon>Poeae Chloroplast Group 1 (Aveneae type)</taxon>
        <taxon>Aveninae</taxon>
        <taxon>Avena</taxon>
    </lineage>
</organism>
<evidence type="ECO:0000313" key="1">
    <source>
        <dbReference type="EnsemblPlants" id="AVESA.00010b.r2.5DG0951530.1.CDS.1"/>
    </source>
</evidence>
<dbReference type="EnsemblPlants" id="AVESA.00010b.r2.5DG0951530.1">
    <property type="protein sequence ID" value="AVESA.00010b.r2.5DG0951530.1.CDS.1"/>
    <property type="gene ID" value="AVESA.00010b.r2.5DG0951530"/>
</dbReference>
<sequence>MAETLILAPPATLPDDLLLEILARVPYRSLCRFRCVSPSWRALCSEPGILRRSPQALSGFFCHALDDLCYVRFLNFPGGSGVRRPLVDPSHPFLRGAGYAHGFVLVDCCGGLLLCEFFTSPTPSSQLDTDYVVCNPATEDWTVLPRNEELHPWNIIRLGFDRPSRPLPVRGVCVAAGS</sequence>
<evidence type="ECO:0000313" key="2">
    <source>
        <dbReference type="Proteomes" id="UP001732700"/>
    </source>
</evidence>
<protein>
    <submittedName>
        <fullName evidence="1">Uncharacterized protein</fullName>
    </submittedName>
</protein>
<keyword evidence="2" id="KW-1185">Reference proteome</keyword>
<dbReference type="Proteomes" id="UP001732700">
    <property type="component" value="Chromosome 5D"/>
</dbReference>
<name>A0ACD5YCK9_AVESA</name>
<proteinExistence type="predicted"/>
<accession>A0ACD5YCK9</accession>
<reference evidence="1" key="2">
    <citation type="submission" date="2025-09" db="UniProtKB">
        <authorList>
            <consortium name="EnsemblPlants"/>
        </authorList>
    </citation>
    <scope>IDENTIFICATION</scope>
</reference>